<sequence length="317" mass="35875">MKTTKILIVGANGQLGTVMTEALQQRFGLANVISSDLVNKEQHQGAFETLDATNYDQLQQITVNHGITQIYHLAAILSASGENNPLYTWEVNMKALLNVLEVARKYNMDRVFYPSSIAVFGPAVNKEFTSQDSYLNPTTVYGISKAAGENWCQYYFKRYGLDVRSLRYPGVVGYQSMPGGGTTDYAVDIFHKAIASETYHCFLKPDTRLPMIFMEDAIEATLQLMSTPKSNIKIRTSYNLSGLSFSPLELSREIKKHIPDFKIVYEPDFRQNIAESWPRKINDKDARMDWGWMPSYSLESLTETMLSKLSQKLKPVS</sequence>
<keyword evidence="4" id="KW-1185">Reference proteome</keyword>
<proteinExistence type="inferred from homology"/>
<organism evidence="3 4">
    <name type="scientific">Arcticibacterium luteifluviistationis</name>
    <dbReference type="NCBI Taxonomy" id="1784714"/>
    <lineage>
        <taxon>Bacteria</taxon>
        <taxon>Pseudomonadati</taxon>
        <taxon>Bacteroidota</taxon>
        <taxon>Cytophagia</taxon>
        <taxon>Cytophagales</taxon>
        <taxon>Leadbetterellaceae</taxon>
        <taxon>Arcticibacterium</taxon>
    </lineage>
</organism>
<accession>A0A2Z4GGN7</accession>
<evidence type="ECO:0000313" key="3">
    <source>
        <dbReference type="EMBL" id="AWV99963.1"/>
    </source>
</evidence>
<gene>
    <name evidence="3" type="ORF">DJ013_18015</name>
</gene>
<evidence type="ECO:0000313" key="4">
    <source>
        <dbReference type="Proteomes" id="UP000249873"/>
    </source>
</evidence>
<dbReference type="SUPFAM" id="SSF51735">
    <property type="entry name" value="NAD(P)-binding Rossmann-fold domains"/>
    <property type="match status" value="1"/>
</dbReference>
<evidence type="ECO:0000256" key="1">
    <source>
        <dbReference type="ARBA" id="ARBA00007637"/>
    </source>
</evidence>
<dbReference type="GO" id="GO:0006567">
    <property type="term" value="P:L-threonine catabolic process"/>
    <property type="evidence" value="ECO:0007669"/>
    <property type="project" value="TreeGrafter"/>
</dbReference>
<dbReference type="PANTHER" id="PTHR42687:SF1">
    <property type="entry name" value="L-THREONINE 3-DEHYDROGENASE, MITOCHONDRIAL"/>
    <property type="match status" value="1"/>
</dbReference>
<dbReference type="RefSeq" id="WP_111373331.1">
    <property type="nucleotide sequence ID" value="NZ_CP029480.1"/>
</dbReference>
<dbReference type="Proteomes" id="UP000249873">
    <property type="component" value="Chromosome"/>
</dbReference>
<feature type="domain" description="NAD-dependent epimerase/dehydratase" evidence="2">
    <location>
        <begin position="6"/>
        <end position="232"/>
    </location>
</feature>
<dbReference type="PANTHER" id="PTHR42687">
    <property type="entry name" value="L-THREONINE 3-DEHYDROGENASE"/>
    <property type="match status" value="1"/>
</dbReference>
<dbReference type="InterPro" id="IPR051225">
    <property type="entry name" value="NAD(P)_epim/dehydratase"/>
</dbReference>
<dbReference type="AlphaFoldDB" id="A0A2Z4GGN7"/>
<name>A0A2Z4GGN7_9BACT</name>
<dbReference type="Gene3D" id="3.40.50.720">
    <property type="entry name" value="NAD(P)-binding Rossmann-like Domain"/>
    <property type="match status" value="1"/>
</dbReference>
<evidence type="ECO:0000259" key="2">
    <source>
        <dbReference type="Pfam" id="PF01370"/>
    </source>
</evidence>
<dbReference type="OrthoDB" id="9779902at2"/>
<dbReference type="GO" id="GO:0008743">
    <property type="term" value="F:L-threonine 3-dehydrogenase activity"/>
    <property type="evidence" value="ECO:0007669"/>
    <property type="project" value="TreeGrafter"/>
</dbReference>
<dbReference type="Pfam" id="PF01370">
    <property type="entry name" value="Epimerase"/>
    <property type="match status" value="1"/>
</dbReference>
<dbReference type="InterPro" id="IPR036291">
    <property type="entry name" value="NAD(P)-bd_dom_sf"/>
</dbReference>
<dbReference type="EMBL" id="CP029480">
    <property type="protein sequence ID" value="AWV99963.1"/>
    <property type="molecule type" value="Genomic_DNA"/>
</dbReference>
<comment type="similarity">
    <text evidence="1">Belongs to the NAD(P)-dependent epimerase/dehydratase family.</text>
</comment>
<reference evidence="3 4" key="1">
    <citation type="submission" date="2018-05" db="EMBL/GenBank/DDBJ databases">
        <title>Complete genome sequence of Arcticibacterium luteifluviistationis SM1504T, a cytophagaceae bacterium isolated from Arctic surface seawater.</title>
        <authorList>
            <person name="Li Y."/>
            <person name="Qin Q.-L."/>
        </authorList>
    </citation>
    <scope>NUCLEOTIDE SEQUENCE [LARGE SCALE GENOMIC DNA]</scope>
    <source>
        <strain evidence="3 4">SM1504</strain>
    </source>
</reference>
<protein>
    <submittedName>
        <fullName evidence="3">NAD-dependent epimerase</fullName>
    </submittedName>
</protein>
<dbReference type="KEGG" id="als:DJ013_18015"/>
<dbReference type="InterPro" id="IPR001509">
    <property type="entry name" value="Epimerase_deHydtase"/>
</dbReference>